<evidence type="ECO:0000256" key="5">
    <source>
        <dbReference type="PROSITE-ProRule" id="PRU00459"/>
    </source>
</evidence>
<protein>
    <recommendedName>
        <fullName evidence="7">SLED domain-containing protein</fullName>
    </recommendedName>
</protein>
<comment type="subcellular location">
    <subcellularLocation>
        <location evidence="1">Nucleus</location>
    </subcellularLocation>
</comment>
<keyword evidence="4" id="KW-0539">Nucleus</keyword>
<keyword evidence="3" id="KW-0677">Repeat</keyword>
<dbReference type="InterPro" id="IPR021987">
    <property type="entry name" value="SLED"/>
</dbReference>
<dbReference type="InterPro" id="IPR004092">
    <property type="entry name" value="Mbt"/>
</dbReference>
<keyword evidence="2" id="KW-0678">Repressor</keyword>
<feature type="repeat" description="MBT" evidence="5">
    <location>
        <begin position="255"/>
        <end position="365"/>
    </location>
</feature>
<sequence>MTETEHSADCGSSPQEVSESNDKFDKDVQKDTGFTWQDYLDVTNSEEVPPSFFQHVEAGLHSELENEMMLEVPLKDDPSQYWLAKVVLACGPFSRLRYSGDVEDQSADFWCDLTTCNARPLGWCAKEGKALTPPQSIAKLIGDPQAHIEKVLENAKPVPDHLLSGDGFVKADRIKPGMKVEVQDPSNPYSLWIASIIENVGGRLLLRYDTPDSSAPEFWLYFTSPRIFPMGWTAMKGDPWELRRPRQLLSSHGKEEWEAVMEMAKEDARRFPLPFDLFNHSDEIIPHSFMMGMKVEALHPENLTKIHPATVMDVWGDSYFIVELDMKICDEVEEELKFSWLCTSTHPYIFPSGWAASHGLQVSKPLGWKDDSDNEFHWDEYLQHTSAVAAPEKFFSQKPCAKSNGIAANMKLEAANPLDPSEICVATVTRTTGHLVWIHLERNESYHPNHAVSFDSPDIFPVGWCDSNSYALKPPLYYQMPSSRTNSVVGDDSNDRKDQEQGQRTSKLWCPKIYFNHKCFSGPFLSKSKLAGLPQAVGPGPVRLVMREVLSMLISVAYKSSRVLKEIQCDGDLKPGEHVEVLKAKFNQTNYRARVAVVTSSDQVADFCQDICARLKVCPYMFGPTRAEAGSCPENCNIQSKSRFTSSYWSNRQKKTNRPAGDPLPELEIVGPKKRRGRKRRFSSIKTRHTVATGTLQSPQGADSDASGDEASAEPSSQAVSEATPKRREIVTRGAKLAVISTAVPPARPRPERRGVKRQRENEVPEPKDPDKMEIPAPGSWLYPLPDIDSNPRDWTIEDVEAYLNTTSDCKSISKILKREAFDGVAFMLLNLATAVKQLKLKPLQAVNLCRHVAQIKFVFFRRYVYHMD</sequence>
<dbReference type="CDD" id="cd20096">
    <property type="entry name" value="MBT_SFMBT_rpt4"/>
    <property type="match status" value="1"/>
</dbReference>
<dbReference type="SUPFAM" id="SSF63748">
    <property type="entry name" value="Tudor/PWWP/MBT"/>
    <property type="match status" value="4"/>
</dbReference>
<keyword evidence="9" id="KW-1185">Reference proteome</keyword>
<evidence type="ECO:0000256" key="2">
    <source>
        <dbReference type="ARBA" id="ARBA00022491"/>
    </source>
</evidence>
<name>A0AAV7XET0_9NEOP</name>
<feature type="compositionally biased region" description="Basic residues" evidence="6">
    <location>
        <begin position="672"/>
        <end position="689"/>
    </location>
</feature>
<feature type="region of interest" description="Disordered" evidence="6">
    <location>
        <begin position="1"/>
        <end position="26"/>
    </location>
</feature>
<dbReference type="SMART" id="SM00561">
    <property type="entry name" value="MBT"/>
    <property type="match status" value="4"/>
</dbReference>
<dbReference type="PANTHER" id="PTHR12247:SF129">
    <property type="entry name" value="SOP-2-RELATED PROTEIN 3"/>
    <property type="match status" value="1"/>
</dbReference>
<dbReference type="Gene3D" id="3.90.1150.190">
    <property type="entry name" value="SLED domain"/>
    <property type="match status" value="1"/>
</dbReference>
<evidence type="ECO:0000259" key="7">
    <source>
        <dbReference type="Pfam" id="PF12140"/>
    </source>
</evidence>
<dbReference type="CDD" id="cd20094">
    <property type="entry name" value="MBT_SFMBT_rpt2"/>
    <property type="match status" value="1"/>
</dbReference>
<dbReference type="InterPro" id="IPR013761">
    <property type="entry name" value="SAM/pointed_sf"/>
</dbReference>
<evidence type="ECO:0000313" key="9">
    <source>
        <dbReference type="Proteomes" id="UP001075354"/>
    </source>
</evidence>
<dbReference type="InterPro" id="IPR038348">
    <property type="entry name" value="SLED_sf"/>
</dbReference>
<gene>
    <name evidence="8" type="ORF">ONE63_010409</name>
</gene>
<feature type="repeat" description="MBT" evidence="5">
    <location>
        <begin position="34"/>
        <end position="134"/>
    </location>
</feature>
<comment type="caution">
    <text evidence="8">The sequence shown here is derived from an EMBL/GenBank/DDBJ whole genome shotgun (WGS) entry which is preliminary data.</text>
</comment>
<dbReference type="GO" id="GO:0045892">
    <property type="term" value="P:negative regulation of DNA-templated transcription"/>
    <property type="evidence" value="ECO:0007669"/>
    <property type="project" value="TreeGrafter"/>
</dbReference>
<evidence type="ECO:0000256" key="6">
    <source>
        <dbReference type="SAM" id="MobiDB-lite"/>
    </source>
</evidence>
<dbReference type="CDD" id="cd20095">
    <property type="entry name" value="MBT_SFMBT_rpt3"/>
    <property type="match status" value="1"/>
</dbReference>
<dbReference type="Gene3D" id="2.30.30.140">
    <property type="match status" value="4"/>
</dbReference>
<feature type="repeat" description="MBT" evidence="5">
    <location>
        <begin position="142"/>
        <end position="243"/>
    </location>
</feature>
<dbReference type="GO" id="GO:0003682">
    <property type="term" value="F:chromatin binding"/>
    <property type="evidence" value="ECO:0007669"/>
    <property type="project" value="TreeGrafter"/>
</dbReference>
<organism evidence="8 9">
    <name type="scientific">Megalurothrips usitatus</name>
    <name type="common">bean blossom thrips</name>
    <dbReference type="NCBI Taxonomy" id="439358"/>
    <lineage>
        <taxon>Eukaryota</taxon>
        <taxon>Metazoa</taxon>
        <taxon>Ecdysozoa</taxon>
        <taxon>Arthropoda</taxon>
        <taxon>Hexapoda</taxon>
        <taxon>Insecta</taxon>
        <taxon>Pterygota</taxon>
        <taxon>Neoptera</taxon>
        <taxon>Paraneoptera</taxon>
        <taxon>Thysanoptera</taxon>
        <taxon>Terebrantia</taxon>
        <taxon>Thripoidea</taxon>
        <taxon>Thripidae</taxon>
        <taxon>Megalurothrips</taxon>
    </lineage>
</organism>
<feature type="region of interest" description="Disordered" evidence="6">
    <location>
        <begin position="483"/>
        <end position="504"/>
    </location>
</feature>
<evidence type="ECO:0000256" key="3">
    <source>
        <dbReference type="ARBA" id="ARBA00022737"/>
    </source>
</evidence>
<feature type="domain" description="SLED" evidence="7">
    <location>
        <begin position="510"/>
        <end position="624"/>
    </location>
</feature>
<dbReference type="PANTHER" id="PTHR12247">
    <property type="entry name" value="POLYCOMB GROUP PROTEIN"/>
    <property type="match status" value="1"/>
</dbReference>
<evidence type="ECO:0000256" key="4">
    <source>
        <dbReference type="ARBA" id="ARBA00023242"/>
    </source>
</evidence>
<reference evidence="8" key="1">
    <citation type="submission" date="2022-12" db="EMBL/GenBank/DDBJ databases">
        <title>Chromosome-level genome assembly of the bean flower thrips Megalurothrips usitatus.</title>
        <authorList>
            <person name="Ma L."/>
            <person name="Liu Q."/>
            <person name="Li H."/>
            <person name="Cai W."/>
        </authorList>
    </citation>
    <scope>NUCLEOTIDE SEQUENCE</scope>
    <source>
        <strain evidence="8">Cailab_2022a</strain>
    </source>
</reference>
<feature type="compositionally biased region" description="Basic and acidic residues" evidence="6">
    <location>
        <begin position="749"/>
        <end position="774"/>
    </location>
</feature>
<feature type="repeat" description="MBT" evidence="5">
    <location>
        <begin position="376"/>
        <end position="475"/>
    </location>
</feature>
<dbReference type="GO" id="GO:0042393">
    <property type="term" value="F:histone binding"/>
    <property type="evidence" value="ECO:0007669"/>
    <property type="project" value="TreeGrafter"/>
</dbReference>
<dbReference type="Pfam" id="PF12140">
    <property type="entry name" value="SLED"/>
    <property type="match status" value="1"/>
</dbReference>
<feature type="region of interest" description="Disordered" evidence="6">
    <location>
        <begin position="647"/>
        <end position="777"/>
    </location>
</feature>
<proteinExistence type="predicted"/>
<dbReference type="SUPFAM" id="SSF47769">
    <property type="entry name" value="SAM/Pointed domain"/>
    <property type="match status" value="1"/>
</dbReference>
<dbReference type="Proteomes" id="UP001075354">
    <property type="component" value="Chromosome 9"/>
</dbReference>
<dbReference type="Gene3D" id="1.10.150.50">
    <property type="entry name" value="Transcription Factor, Ets-1"/>
    <property type="match status" value="1"/>
</dbReference>
<dbReference type="GO" id="GO:0005634">
    <property type="term" value="C:nucleus"/>
    <property type="evidence" value="ECO:0007669"/>
    <property type="project" value="UniProtKB-SubCell"/>
</dbReference>
<dbReference type="EMBL" id="JAPTSV010000009">
    <property type="protein sequence ID" value="KAJ1523853.1"/>
    <property type="molecule type" value="Genomic_DNA"/>
</dbReference>
<dbReference type="AlphaFoldDB" id="A0AAV7XET0"/>
<accession>A0AAV7XET0</accession>
<dbReference type="InterPro" id="IPR050548">
    <property type="entry name" value="PcG_chromatin_remod_factors"/>
</dbReference>
<dbReference type="Pfam" id="PF02820">
    <property type="entry name" value="MBT"/>
    <property type="match status" value="4"/>
</dbReference>
<evidence type="ECO:0000256" key="1">
    <source>
        <dbReference type="ARBA" id="ARBA00004123"/>
    </source>
</evidence>
<evidence type="ECO:0000313" key="8">
    <source>
        <dbReference type="EMBL" id="KAJ1523853.1"/>
    </source>
</evidence>
<feature type="compositionally biased region" description="Polar residues" evidence="6">
    <location>
        <begin position="690"/>
        <end position="700"/>
    </location>
</feature>
<dbReference type="PROSITE" id="PS51079">
    <property type="entry name" value="MBT"/>
    <property type="match status" value="4"/>
</dbReference>